<feature type="transmembrane region" description="Helical" evidence="7">
    <location>
        <begin position="400"/>
        <end position="420"/>
    </location>
</feature>
<keyword evidence="11" id="KW-1185">Reference proteome</keyword>
<keyword evidence="5 7" id="KW-0472">Membrane</keyword>
<dbReference type="PANTHER" id="PTHR30572">
    <property type="entry name" value="MEMBRANE COMPONENT OF TRANSPORTER-RELATED"/>
    <property type="match status" value="1"/>
</dbReference>
<evidence type="ECO:0000259" key="9">
    <source>
        <dbReference type="Pfam" id="PF12704"/>
    </source>
</evidence>
<feature type="domain" description="ABC3 transporter permease C-terminal" evidence="8">
    <location>
        <begin position="304"/>
        <end position="430"/>
    </location>
</feature>
<dbReference type="InterPro" id="IPR025857">
    <property type="entry name" value="MacB_PCD"/>
</dbReference>
<evidence type="ECO:0000313" key="11">
    <source>
        <dbReference type="Proteomes" id="UP000029692"/>
    </source>
</evidence>
<evidence type="ECO:0000256" key="3">
    <source>
        <dbReference type="ARBA" id="ARBA00022692"/>
    </source>
</evidence>
<dbReference type="eggNOG" id="COG4591">
    <property type="taxonomic scope" value="Bacteria"/>
</dbReference>
<dbReference type="GO" id="GO:0022857">
    <property type="term" value="F:transmembrane transporter activity"/>
    <property type="evidence" value="ECO:0007669"/>
    <property type="project" value="TreeGrafter"/>
</dbReference>
<sequence>MKYLQIAFRNLNRQKKRSILLGGAIGFGIMIITLVNGFTAGAVSNVKENFSYLLAGHIYISEQTKRDDGEVLTVFEDQKPVTQVLQQLAISEERLKRRSDFYGDFIFNGRSAGQNVIGVDWAAEPTLQERMKLVEGSVAQAKDDVRGIIISEQIAQRLDLTLGDDLTVRMQTVTGQQNVGTLVVRGIMADPGILGSISAYADIRTVNRLLNIPEDSFQSLNITLDGLELVDGVTNRIYAELGKAVQVAERGEREGFNLDNISFTYQDEPEPEWSGTRYRIQNINDFTSQIDQLSATLNGVGLGILVVLILITMVGVTNTFRMIMYERVKEIGTMRAIGMQRGGVRKIFIYEAFSLGTFGYFAGVLLALLVSLVLGLFSIPSDNAFSLFTLNGQLTFPMQIGSMIFNYLLIVGLTVLAASFPANKASKLQPADALRA</sequence>
<evidence type="ECO:0000256" key="2">
    <source>
        <dbReference type="ARBA" id="ARBA00022475"/>
    </source>
</evidence>
<dbReference type="AlphaFoldDB" id="A0A098QXW8"/>
<comment type="subcellular location">
    <subcellularLocation>
        <location evidence="1">Cell membrane</location>
        <topology evidence="1">Multi-pass membrane protein</topology>
    </subcellularLocation>
</comment>
<organism evidence="10 11">
    <name type="scientific">Spirochaeta lutea</name>
    <dbReference type="NCBI Taxonomy" id="1480694"/>
    <lineage>
        <taxon>Bacteria</taxon>
        <taxon>Pseudomonadati</taxon>
        <taxon>Spirochaetota</taxon>
        <taxon>Spirochaetia</taxon>
        <taxon>Spirochaetales</taxon>
        <taxon>Spirochaetaceae</taxon>
        <taxon>Spirochaeta</taxon>
    </lineage>
</organism>
<evidence type="ECO:0000259" key="8">
    <source>
        <dbReference type="Pfam" id="PF02687"/>
    </source>
</evidence>
<keyword evidence="2" id="KW-1003">Cell membrane</keyword>
<keyword evidence="3 7" id="KW-0812">Transmembrane</keyword>
<dbReference type="Pfam" id="PF12704">
    <property type="entry name" value="MacB_PCD"/>
    <property type="match status" value="1"/>
</dbReference>
<evidence type="ECO:0000256" key="1">
    <source>
        <dbReference type="ARBA" id="ARBA00004651"/>
    </source>
</evidence>
<evidence type="ECO:0000256" key="5">
    <source>
        <dbReference type="ARBA" id="ARBA00023136"/>
    </source>
</evidence>
<reference evidence="10 11" key="1">
    <citation type="submission" date="2014-05" db="EMBL/GenBank/DDBJ databases">
        <title>De novo Genome Sequence of Spirocheata sp.</title>
        <authorList>
            <person name="Shivani Y."/>
            <person name="Subhash Y."/>
            <person name="Tushar L."/>
            <person name="Sasikala C."/>
            <person name="Ramana C.V."/>
        </authorList>
    </citation>
    <scope>NUCLEOTIDE SEQUENCE [LARGE SCALE GENOMIC DNA]</scope>
    <source>
        <strain evidence="10 11">JC230</strain>
    </source>
</reference>
<feature type="transmembrane region" description="Helical" evidence="7">
    <location>
        <begin position="20"/>
        <end position="43"/>
    </location>
</feature>
<dbReference type="PANTHER" id="PTHR30572:SF4">
    <property type="entry name" value="ABC TRANSPORTER PERMEASE YTRF"/>
    <property type="match status" value="1"/>
</dbReference>
<proteinExistence type="inferred from homology"/>
<dbReference type="STRING" id="1480694.DC28_06810"/>
<comment type="similarity">
    <text evidence="6">Belongs to the ABC-4 integral membrane protein family.</text>
</comment>
<dbReference type="RefSeq" id="WP_037547031.1">
    <property type="nucleotide sequence ID" value="NZ_JNUP01000049.1"/>
</dbReference>
<evidence type="ECO:0000256" key="4">
    <source>
        <dbReference type="ARBA" id="ARBA00022989"/>
    </source>
</evidence>
<comment type="caution">
    <text evidence="10">The sequence shown here is derived from an EMBL/GenBank/DDBJ whole genome shotgun (WGS) entry which is preliminary data.</text>
</comment>
<evidence type="ECO:0000313" key="10">
    <source>
        <dbReference type="EMBL" id="KGE72740.1"/>
    </source>
</evidence>
<keyword evidence="4 7" id="KW-1133">Transmembrane helix</keyword>
<dbReference type="InterPro" id="IPR050250">
    <property type="entry name" value="Macrolide_Exporter_MacB"/>
</dbReference>
<dbReference type="GO" id="GO:0005886">
    <property type="term" value="C:plasma membrane"/>
    <property type="evidence" value="ECO:0007669"/>
    <property type="project" value="UniProtKB-SubCell"/>
</dbReference>
<gene>
    <name evidence="10" type="ORF">DC28_06810</name>
</gene>
<feature type="transmembrane region" description="Helical" evidence="7">
    <location>
        <begin position="347"/>
        <end position="380"/>
    </location>
</feature>
<accession>A0A098QXW8</accession>
<feature type="domain" description="MacB-like periplasmic core" evidence="9">
    <location>
        <begin position="24"/>
        <end position="226"/>
    </location>
</feature>
<dbReference type="OrthoDB" id="356133at2"/>
<evidence type="ECO:0000256" key="7">
    <source>
        <dbReference type="SAM" id="Phobius"/>
    </source>
</evidence>
<name>A0A098QXW8_9SPIO</name>
<evidence type="ECO:0008006" key="12">
    <source>
        <dbReference type="Google" id="ProtNLM"/>
    </source>
</evidence>
<dbReference type="Pfam" id="PF02687">
    <property type="entry name" value="FtsX"/>
    <property type="match status" value="1"/>
</dbReference>
<dbReference type="InterPro" id="IPR003838">
    <property type="entry name" value="ABC3_permease_C"/>
</dbReference>
<protein>
    <recommendedName>
        <fullName evidence="12">ABC transporter permease</fullName>
    </recommendedName>
</protein>
<evidence type="ECO:0000256" key="6">
    <source>
        <dbReference type="ARBA" id="ARBA00038076"/>
    </source>
</evidence>
<dbReference type="Proteomes" id="UP000029692">
    <property type="component" value="Unassembled WGS sequence"/>
</dbReference>
<dbReference type="EMBL" id="JNUP01000049">
    <property type="protein sequence ID" value="KGE72740.1"/>
    <property type="molecule type" value="Genomic_DNA"/>
</dbReference>
<feature type="transmembrane region" description="Helical" evidence="7">
    <location>
        <begin position="299"/>
        <end position="320"/>
    </location>
</feature>